<dbReference type="RefSeq" id="WP_353984665.1">
    <property type="nucleotide sequence ID" value="NZ_JBEWLY010000019.1"/>
</dbReference>
<keyword evidence="1" id="KW-0812">Transmembrane</keyword>
<organism evidence="2 3">
    <name type="scientific">Novosphingobium kalidii</name>
    <dbReference type="NCBI Taxonomy" id="3230299"/>
    <lineage>
        <taxon>Bacteria</taxon>
        <taxon>Pseudomonadati</taxon>
        <taxon>Pseudomonadota</taxon>
        <taxon>Alphaproteobacteria</taxon>
        <taxon>Sphingomonadales</taxon>
        <taxon>Sphingomonadaceae</taxon>
        <taxon>Novosphingobium</taxon>
    </lineage>
</organism>
<evidence type="ECO:0000313" key="2">
    <source>
        <dbReference type="EMBL" id="MET1756174.1"/>
    </source>
</evidence>
<reference evidence="2 3" key="1">
    <citation type="submission" date="2024-07" db="EMBL/GenBank/DDBJ databases">
        <title>Novosphingobium kalidii RD2P27.</title>
        <authorList>
            <person name="Sun J.-Q."/>
        </authorList>
    </citation>
    <scope>NUCLEOTIDE SEQUENCE [LARGE SCALE GENOMIC DNA]</scope>
    <source>
        <strain evidence="2 3">RD2P27</strain>
    </source>
</reference>
<dbReference type="EMBL" id="JBEWLY010000019">
    <property type="protein sequence ID" value="MET1756174.1"/>
    <property type="molecule type" value="Genomic_DNA"/>
</dbReference>
<feature type="transmembrane region" description="Helical" evidence="1">
    <location>
        <begin position="9"/>
        <end position="27"/>
    </location>
</feature>
<keyword evidence="1" id="KW-1133">Transmembrane helix</keyword>
<sequence>MNGRIGRRVIMMALFLPLVVLLGYAWVDGGRQPLRDIVEPLPVPRTQK</sequence>
<evidence type="ECO:0000256" key="1">
    <source>
        <dbReference type="SAM" id="Phobius"/>
    </source>
</evidence>
<proteinExistence type="predicted"/>
<comment type="caution">
    <text evidence="2">The sequence shown here is derived from an EMBL/GenBank/DDBJ whole genome shotgun (WGS) entry which is preliminary data.</text>
</comment>
<protein>
    <recommendedName>
        <fullName evidence="4">DsbE family thiol:disulfide interchange protein</fullName>
    </recommendedName>
</protein>
<dbReference type="Proteomes" id="UP001548713">
    <property type="component" value="Unassembled WGS sequence"/>
</dbReference>
<evidence type="ECO:0000313" key="3">
    <source>
        <dbReference type="Proteomes" id="UP001548713"/>
    </source>
</evidence>
<name>A0ABV2D4E4_9SPHN</name>
<keyword evidence="3" id="KW-1185">Reference proteome</keyword>
<keyword evidence="1" id="KW-0472">Membrane</keyword>
<gene>
    <name evidence="2" type="ORF">ABVV53_12020</name>
</gene>
<evidence type="ECO:0008006" key="4">
    <source>
        <dbReference type="Google" id="ProtNLM"/>
    </source>
</evidence>
<accession>A0ABV2D4E4</accession>